<dbReference type="Pfam" id="PF25023">
    <property type="entry name" value="TEN_YD-shell"/>
    <property type="match status" value="1"/>
</dbReference>
<gene>
    <name evidence="3" type="ORF">H4O11_11460</name>
</gene>
<dbReference type="InterPro" id="IPR050708">
    <property type="entry name" value="T6SS_VgrG/RHS"/>
</dbReference>
<dbReference type="InterPro" id="IPR022385">
    <property type="entry name" value="Rhs_assc_core"/>
</dbReference>
<evidence type="ECO:0000313" key="4">
    <source>
        <dbReference type="Proteomes" id="UP000547058"/>
    </source>
</evidence>
<dbReference type="AlphaFoldDB" id="A0A7W3FNG1"/>
<evidence type="ECO:0000256" key="1">
    <source>
        <dbReference type="ARBA" id="ARBA00022737"/>
    </source>
</evidence>
<feature type="domain" description="Teneurin-like YD-shell" evidence="2">
    <location>
        <begin position="16"/>
        <end position="110"/>
    </location>
</feature>
<keyword evidence="4" id="KW-1185">Reference proteome</keyword>
<sequence length="220" mass="23347">MGHYTLPAQAQTTVRYLHTDALGSVVAKTDANGNVVERTTFEPYGAVVGDEVGDGPGYTGHVSDATTRLSYMQQRYYDPGVGLFLSVDQVTAYGNPVGQLNRYRYAKSNPYRFTDPDGRQSWSNTGTANSWPAVQQACGGSNSCEQEVAWNLAKAEAKTAFTAYGGATVPRLLRAIAAPFLRTAVGEAQGPTLAGVKVGNRPSDTRAALEGAGYKGGKNI</sequence>
<evidence type="ECO:0000313" key="3">
    <source>
        <dbReference type="EMBL" id="MBA8682422.1"/>
    </source>
</evidence>
<reference evidence="3 4" key="1">
    <citation type="submission" date="2020-08" db="EMBL/GenBank/DDBJ databases">
        <title>Stenotrophomonas tumulicola JCM 30961.</title>
        <authorList>
            <person name="Deng Y."/>
        </authorList>
    </citation>
    <scope>NUCLEOTIDE SEQUENCE [LARGE SCALE GENOMIC DNA]</scope>
    <source>
        <strain evidence="3 4">JCM 30961</strain>
    </source>
</reference>
<name>A0A7W3FNG1_9GAMM</name>
<keyword evidence="1" id="KW-0677">Repeat</keyword>
<dbReference type="EMBL" id="JACGXS010000005">
    <property type="protein sequence ID" value="MBA8682422.1"/>
    <property type="molecule type" value="Genomic_DNA"/>
</dbReference>
<evidence type="ECO:0000259" key="2">
    <source>
        <dbReference type="Pfam" id="PF25023"/>
    </source>
</evidence>
<dbReference type="PANTHER" id="PTHR32305:SF15">
    <property type="entry name" value="PROTEIN RHSA-RELATED"/>
    <property type="match status" value="1"/>
</dbReference>
<dbReference type="Proteomes" id="UP000547058">
    <property type="component" value="Unassembled WGS sequence"/>
</dbReference>
<organism evidence="3 4">
    <name type="scientific">Stenotrophomonas tumulicola</name>
    <dbReference type="NCBI Taxonomy" id="1685415"/>
    <lineage>
        <taxon>Bacteria</taxon>
        <taxon>Pseudomonadati</taxon>
        <taxon>Pseudomonadota</taxon>
        <taxon>Gammaproteobacteria</taxon>
        <taxon>Lysobacterales</taxon>
        <taxon>Lysobacteraceae</taxon>
        <taxon>Stenotrophomonas</taxon>
    </lineage>
</organism>
<comment type="caution">
    <text evidence="3">The sequence shown here is derived from an EMBL/GenBank/DDBJ whole genome shotgun (WGS) entry which is preliminary data.</text>
</comment>
<dbReference type="NCBIfam" id="TIGR03696">
    <property type="entry name" value="Rhs_assc_core"/>
    <property type="match status" value="1"/>
</dbReference>
<dbReference type="InterPro" id="IPR056823">
    <property type="entry name" value="TEN-like_YD-shell"/>
</dbReference>
<protein>
    <recommendedName>
        <fullName evidence="2">Teneurin-like YD-shell domain-containing protein</fullName>
    </recommendedName>
</protein>
<accession>A0A7W3FNG1</accession>
<proteinExistence type="predicted"/>
<dbReference type="Gene3D" id="2.180.10.10">
    <property type="entry name" value="RHS repeat-associated core"/>
    <property type="match status" value="1"/>
</dbReference>
<dbReference type="PANTHER" id="PTHR32305">
    <property type="match status" value="1"/>
</dbReference>